<reference evidence="4 5" key="1">
    <citation type="submission" date="2018-04" db="EMBL/GenBank/DDBJ databases">
        <title>Genomic Encyclopedia of Archaeal and Bacterial Type Strains, Phase II (KMG-II): from individual species to whole genera.</title>
        <authorList>
            <person name="Goeker M."/>
        </authorList>
    </citation>
    <scope>NUCLEOTIDE SEQUENCE [LARGE SCALE GENOMIC DNA]</scope>
    <source>
        <strain evidence="4 5">DSM 45169</strain>
    </source>
</reference>
<keyword evidence="5" id="KW-1185">Reference proteome</keyword>
<feature type="region of interest" description="Disordered" evidence="1">
    <location>
        <begin position="125"/>
        <end position="159"/>
    </location>
</feature>
<evidence type="ECO:0000256" key="1">
    <source>
        <dbReference type="SAM" id="MobiDB-lite"/>
    </source>
</evidence>
<proteinExistence type="predicted"/>
<feature type="compositionally biased region" description="Acidic residues" evidence="1">
    <location>
        <begin position="127"/>
        <end position="159"/>
    </location>
</feature>
<feature type="chain" id="PRO_5015538960" description="LPXTG-motif cell wall-anchored protein" evidence="3">
    <location>
        <begin position="26"/>
        <end position="333"/>
    </location>
</feature>
<evidence type="ECO:0000256" key="3">
    <source>
        <dbReference type="SAM" id="SignalP"/>
    </source>
</evidence>
<organism evidence="4 5">
    <name type="scientific">Desmospora activa DSM 45169</name>
    <dbReference type="NCBI Taxonomy" id="1121389"/>
    <lineage>
        <taxon>Bacteria</taxon>
        <taxon>Bacillati</taxon>
        <taxon>Bacillota</taxon>
        <taxon>Bacilli</taxon>
        <taxon>Bacillales</taxon>
        <taxon>Thermoactinomycetaceae</taxon>
        <taxon>Desmospora</taxon>
    </lineage>
</organism>
<keyword evidence="2" id="KW-0472">Membrane</keyword>
<keyword evidence="3" id="KW-0732">Signal</keyword>
<dbReference type="Proteomes" id="UP000241639">
    <property type="component" value="Unassembled WGS sequence"/>
</dbReference>
<dbReference type="RefSeq" id="WP_107724790.1">
    <property type="nucleotide sequence ID" value="NZ_PZZP01000001.1"/>
</dbReference>
<gene>
    <name evidence="4" type="ORF">C8J48_0493</name>
</gene>
<keyword evidence="2" id="KW-1133">Transmembrane helix</keyword>
<feature type="transmembrane region" description="Helical" evidence="2">
    <location>
        <begin position="308"/>
        <end position="328"/>
    </location>
</feature>
<dbReference type="OrthoDB" id="2991420at2"/>
<accession>A0A2T4Z7S7</accession>
<sequence length="333" mass="35797">MATLLRRVALLAILALFMAPLSAYATEGDSYALDVTTEVEGNSISVTATIENAETATSGEWKIVPFGKNNAGKPATQPQSEELSFSGTWNDLAPGEYCFKVHYTGKLDGATSNTVLKKDKVCATVEGVDEPGDENGNDGEEPSNEEPKEEEPEESPVTECTDLENLDPEDFHEITIDQKDAGDSIKVTATLPGNNVDGAWEFMAGLWDAEEPDVVETKIATEKTVTFSIPKSKLAKEGDYLILVVFSGTIDGKECQWGIGLDGFYLEDEEGAIAPPTKDVPKPTTPEGKERVIKNAKGGKMPNTAAPMVTNFALGALMMVAGVGLLVYRRFSF</sequence>
<evidence type="ECO:0000313" key="5">
    <source>
        <dbReference type="Proteomes" id="UP000241639"/>
    </source>
</evidence>
<feature type="signal peptide" evidence="3">
    <location>
        <begin position="1"/>
        <end position="25"/>
    </location>
</feature>
<evidence type="ECO:0008006" key="6">
    <source>
        <dbReference type="Google" id="ProtNLM"/>
    </source>
</evidence>
<protein>
    <recommendedName>
        <fullName evidence="6">LPXTG-motif cell wall-anchored protein</fullName>
    </recommendedName>
</protein>
<evidence type="ECO:0000256" key="2">
    <source>
        <dbReference type="SAM" id="Phobius"/>
    </source>
</evidence>
<name>A0A2T4Z7S7_9BACL</name>
<dbReference type="AlphaFoldDB" id="A0A2T4Z7S7"/>
<keyword evidence="2" id="KW-0812">Transmembrane</keyword>
<evidence type="ECO:0000313" key="4">
    <source>
        <dbReference type="EMBL" id="PTM57925.1"/>
    </source>
</evidence>
<dbReference type="EMBL" id="PZZP01000001">
    <property type="protein sequence ID" value="PTM57925.1"/>
    <property type="molecule type" value="Genomic_DNA"/>
</dbReference>
<comment type="caution">
    <text evidence="4">The sequence shown here is derived from an EMBL/GenBank/DDBJ whole genome shotgun (WGS) entry which is preliminary data.</text>
</comment>